<dbReference type="RefSeq" id="WP_136334258.1">
    <property type="nucleotide sequence ID" value="NZ_QXMP01000007.1"/>
</dbReference>
<dbReference type="Pfam" id="PF08885">
    <property type="entry name" value="GSCFA"/>
    <property type="match status" value="1"/>
</dbReference>
<evidence type="ECO:0000259" key="1">
    <source>
        <dbReference type="Pfam" id="PF08885"/>
    </source>
</evidence>
<keyword evidence="3" id="KW-1185">Reference proteome</keyword>
<reference evidence="2 3" key="1">
    <citation type="submission" date="2019-04" db="EMBL/GenBank/DDBJ databases">
        <title>Draft genome sequence of Robertkochia marina CC-AMO-30D.</title>
        <authorList>
            <person name="Hameed A."/>
            <person name="Lin S.-Y."/>
            <person name="Shahina M."/>
            <person name="Lai W.-A."/>
            <person name="Young C.-C."/>
        </authorList>
    </citation>
    <scope>NUCLEOTIDE SEQUENCE [LARGE SCALE GENOMIC DNA]</scope>
    <source>
        <strain evidence="2 3">CC-AMO-30D</strain>
    </source>
</reference>
<protein>
    <submittedName>
        <fullName evidence="2">GSCFA domain-containing protein</fullName>
    </submittedName>
</protein>
<organism evidence="2 3">
    <name type="scientific">Robertkochia marina</name>
    <dbReference type="NCBI Taxonomy" id="1227945"/>
    <lineage>
        <taxon>Bacteria</taxon>
        <taxon>Pseudomonadati</taxon>
        <taxon>Bacteroidota</taxon>
        <taxon>Flavobacteriia</taxon>
        <taxon>Flavobacteriales</taxon>
        <taxon>Flavobacteriaceae</taxon>
        <taxon>Robertkochia</taxon>
    </lineage>
</organism>
<dbReference type="EMBL" id="SSMC01000001">
    <property type="protein sequence ID" value="THD68769.1"/>
    <property type="molecule type" value="Genomic_DNA"/>
</dbReference>
<proteinExistence type="predicted"/>
<dbReference type="SUPFAM" id="SSF52266">
    <property type="entry name" value="SGNH hydrolase"/>
    <property type="match status" value="1"/>
</dbReference>
<sequence>MKFQTLVPVKKEDPQIDYHARMVLMGSCFVEHIGEKLEYYQFQQMTNPFGVLFNPMAITGLLERAVNQRWFTKNDLFFSNGRWHSYELHSVCSHADADHILETVNNNMLRLYGELQNASHFILTLGTSWVYRHLDTNRVVANCHKQPQRLFEKELLDIHEIELQLEKTDHLIKSINPDCAVITTVSPVRHIKDGIVANQRSKAHLIAALHQFLETVDTWSYFPSYEILMDELRDYRFYTDDMLHPSPMAVEVVWSRFLEAWVAPGTHSVMEKADRIRKGLKHKPFDPEGEAHLKFVKKIKQQIKELVTQYPHMKFDDEFFGS</sequence>
<dbReference type="OrthoDB" id="9807687at2"/>
<comment type="caution">
    <text evidence="2">The sequence shown here is derived from an EMBL/GenBank/DDBJ whole genome shotgun (WGS) entry which is preliminary data.</text>
</comment>
<dbReference type="Proteomes" id="UP000305939">
    <property type="component" value="Unassembled WGS sequence"/>
</dbReference>
<gene>
    <name evidence="2" type="ORF">E7Z59_00100</name>
</gene>
<accession>A0A4S3M282</accession>
<evidence type="ECO:0000313" key="3">
    <source>
        <dbReference type="Proteomes" id="UP000305939"/>
    </source>
</evidence>
<name>A0A4S3M282_9FLAO</name>
<feature type="domain" description="GSCFA" evidence="1">
    <location>
        <begin position="22"/>
        <end position="257"/>
    </location>
</feature>
<dbReference type="AlphaFoldDB" id="A0A4S3M282"/>
<evidence type="ECO:0000313" key="2">
    <source>
        <dbReference type="EMBL" id="THD68769.1"/>
    </source>
</evidence>
<dbReference type="InterPro" id="IPR014982">
    <property type="entry name" value="GSCFA"/>
</dbReference>